<dbReference type="OrthoDB" id="368476at2"/>
<dbReference type="PANTHER" id="PTHR35936">
    <property type="entry name" value="MEMBRANE-BOUND LYTIC MUREIN TRANSGLYCOSYLASE F"/>
    <property type="match status" value="1"/>
</dbReference>
<name>A0A5C0AYG1_9BURK</name>
<dbReference type="SUPFAM" id="SSF53850">
    <property type="entry name" value="Periplasmic binding protein-like II"/>
    <property type="match status" value="1"/>
</dbReference>
<feature type="chain" id="PRO_5022813505" evidence="2">
    <location>
        <begin position="24"/>
        <end position="299"/>
    </location>
</feature>
<feature type="signal peptide" evidence="2">
    <location>
        <begin position="1"/>
        <end position="23"/>
    </location>
</feature>
<reference evidence="4 5" key="1">
    <citation type="submission" date="2019-08" db="EMBL/GenBank/DDBJ databases">
        <title>Amphibian skin-associated Pigmentiphaga: genome sequence and occurrence across geography and hosts.</title>
        <authorList>
            <person name="Bletz M.C."/>
            <person name="Bunk B."/>
            <person name="Sproeer C."/>
            <person name="Biwer P."/>
            <person name="Reiter S."/>
            <person name="Rabemananjara F.C.E."/>
            <person name="Schulz S."/>
            <person name="Overmann J."/>
            <person name="Vences M."/>
        </authorList>
    </citation>
    <scope>NUCLEOTIDE SEQUENCE [LARGE SCALE GENOMIC DNA]</scope>
    <source>
        <strain evidence="4 5">Mada1488</strain>
    </source>
</reference>
<dbReference type="KEGG" id="pacr:FXN63_13465"/>
<feature type="domain" description="Solute-binding protein family 3/N-terminal" evidence="3">
    <location>
        <begin position="51"/>
        <end position="283"/>
    </location>
</feature>
<accession>A0A5C0AYG1</accession>
<dbReference type="RefSeq" id="WP_148815612.1">
    <property type="nucleotide sequence ID" value="NZ_CP043046.1"/>
</dbReference>
<dbReference type="CDD" id="cd01004">
    <property type="entry name" value="PBP2_MidA_like"/>
    <property type="match status" value="1"/>
</dbReference>
<evidence type="ECO:0000256" key="1">
    <source>
        <dbReference type="ARBA" id="ARBA00022729"/>
    </source>
</evidence>
<evidence type="ECO:0000313" key="5">
    <source>
        <dbReference type="Proteomes" id="UP000325161"/>
    </source>
</evidence>
<protein>
    <submittedName>
        <fullName evidence="4">ABC transporter substrate-binding protein</fullName>
    </submittedName>
</protein>
<gene>
    <name evidence="4" type="ORF">FXN63_13465</name>
</gene>
<dbReference type="InterPro" id="IPR001638">
    <property type="entry name" value="Solute-binding_3/MltF_N"/>
</dbReference>
<dbReference type="AlphaFoldDB" id="A0A5C0AYG1"/>
<evidence type="ECO:0000313" key="4">
    <source>
        <dbReference type="EMBL" id="QEI06726.1"/>
    </source>
</evidence>
<dbReference type="Proteomes" id="UP000325161">
    <property type="component" value="Chromosome"/>
</dbReference>
<dbReference type="PANTHER" id="PTHR35936:SF17">
    <property type="entry name" value="ARGININE-BINDING EXTRACELLULAR PROTEIN ARTP"/>
    <property type="match status" value="1"/>
</dbReference>
<dbReference type="SMART" id="SM00062">
    <property type="entry name" value="PBPb"/>
    <property type="match status" value="1"/>
</dbReference>
<keyword evidence="5" id="KW-1185">Reference proteome</keyword>
<dbReference type="EMBL" id="CP043046">
    <property type="protein sequence ID" value="QEI06726.1"/>
    <property type="molecule type" value="Genomic_DNA"/>
</dbReference>
<dbReference type="Gene3D" id="3.40.190.10">
    <property type="entry name" value="Periplasmic binding protein-like II"/>
    <property type="match status" value="2"/>
</dbReference>
<sequence length="299" mass="31449">MKLTQIAQALVLGAALAATSAWAADAAKIPTQQLDPALRAKLPKDILDAGFMTAANNGSFPPYDIVSDTRTLTGASADMAQALGEILGITIKHETVGGLSGLLIGIKSGRYQFGMGPTGDFPDRQAANDFIDYVQEYVVFAVQQGNPKGIKSLDDTCGHRIAVMSGGSAEKVIKQQAINCTEKGKPAITVQSFADQPTSILAVRSQRSDAFFSSQAPLTYFVGQTNGALELAAVGQKNGFQDLYQGAVVAKGSPLGPILLEGLQKLYANGTYEAIMLKWGLKDNMLKTPGINLAGKAPQ</sequence>
<dbReference type="Pfam" id="PF00497">
    <property type="entry name" value="SBP_bac_3"/>
    <property type="match status" value="1"/>
</dbReference>
<evidence type="ECO:0000256" key="2">
    <source>
        <dbReference type="SAM" id="SignalP"/>
    </source>
</evidence>
<evidence type="ECO:0000259" key="3">
    <source>
        <dbReference type="SMART" id="SM00062"/>
    </source>
</evidence>
<proteinExistence type="predicted"/>
<keyword evidence="1 2" id="KW-0732">Signal</keyword>
<organism evidence="4 5">
    <name type="scientific">Pigmentiphaga aceris</name>
    <dbReference type="NCBI Taxonomy" id="1940612"/>
    <lineage>
        <taxon>Bacteria</taxon>
        <taxon>Pseudomonadati</taxon>
        <taxon>Pseudomonadota</taxon>
        <taxon>Betaproteobacteria</taxon>
        <taxon>Burkholderiales</taxon>
        <taxon>Alcaligenaceae</taxon>
        <taxon>Pigmentiphaga</taxon>
    </lineage>
</organism>